<keyword evidence="3" id="KW-1185">Reference proteome</keyword>
<accession>A0A1I4PVU8</accession>
<feature type="signal peptide" evidence="1">
    <location>
        <begin position="1"/>
        <end position="21"/>
    </location>
</feature>
<dbReference type="OrthoDB" id="7061832at2"/>
<dbReference type="EMBL" id="FOUI01000003">
    <property type="protein sequence ID" value="SFM31927.1"/>
    <property type="molecule type" value="Genomic_DNA"/>
</dbReference>
<dbReference type="AlphaFoldDB" id="A0A1I4PVU8"/>
<name>A0A1I4PVU8_9GAMM</name>
<evidence type="ECO:0000313" key="2">
    <source>
        <dbReference type="EMBL" id="SFM31927.1"/>
    </source>
</evidence>
<evidence type="ECO:0000313" key="3">
    <source>
        <dbReference type="Proteomes" id="UP000243629"/>
    </source>
</evidence>
<gene>
    <name evidence="2" type="ORF">SAMN05216217_103129</name>
</gene>
<protein>
    <submittedName>
        <fullName evidence="2">Uncharacterized protein</fullName>
    </submittedName>
</protein>
<dbReference type="RefSeq" id="WP_093473458.1">
    <property type="nucleotide sequence ID" value="NZ_FOUI01000003.1"/>
</dbReference>
<organism evidence="2 3">
    <name type="scientific">Halopseudomonas yangmingensis</name>
    <dbReference type="NCBI Taxonomy" id="1720063"/>
    <lineage>
        <taxon>Bacteria</taxon>
        <taxon>Pseudomonadati</taxon>
        <taxon>Pseudomonadota</taxon>
        <taxon>Gammaproteobacteria</taxon>
        <taxon>Pseudomonadales</taxon>
        <taxon>Pseudomonadaceae</taxon>
        <taxon>Halopseudomonas</taxon>
    </lineage>
</organism>
<dbReference type="Proteomes" id="UP000243629">
    <property type="component" value="Unassembled WGS sequence"/>
</dbReference>
<evidence type="ECO:0000256" key="1">
    <source>
        <dbReference type="SAM" id="SignalP"/>
    </source>
</evidence>
<reference evidence="3" key="1">
    <citation type="submission" date="2016-10" db="EMBL/GenBank/DDBJ databases">
        <authorList>
            <person name="Varghese N."/>
            <person name="Submissions S."/>
        </authorList>
    </citation>
    <scope>NUCLEOTIDE SEQUENCE [LARGE SCALE GENOMIC DNA]</scope>
    <source>
        <strain evidence="3">DSM 24213</strain>
    </source>
</reference>
<proteinExistence type="predicted"/>
<sequence length="151" mass="16550">MKGSVHKAALAGLLLASPVGAADLDQLFAGLDVCQFDFFYYDEPDRNPSHSFFSERGLKPYKERDGLYHFHVQEQLFGLPVVELVVPGTQNFHMAVFDVPATEAKPVLTARFGIDFALSVPALAGEAPSLVADPRDPGRSFVYCVERQGGY</sequence>
<keyword evidence="1" id="KW-0732">Signal</keyword>
<feature type="chain" id="PRO_5017246876" evidence="1">
    <location>
        <begin position="22"/>
        <end position="151"/>
    </location>
</feature>